<organism evidence="8 9">
    <name type="scientific">Streptococcus vestibularis ATCC 49124</name>
    <dbReference type="NCBI Taxonomy" id="889206"/>
    <lineage>
        <taxon>Bacteria</taxon>
        <taxon>Bacillati</taxon>
        <taxon>Bacillota</taxon>
        <taxon>Bacilli</taxon>
        <taxon>Lactobacillales</taxon>
        <taxon>Streptococcaceae</taxon>
        <taxon>Streptococcus</taxon>
    </lineage>
</organism>
<evidence type="ECO:0000256" key="4">
    <source>
        <dbReference type="ARBA" id="ARBA00047645"/>
    </source>
</evidence>
<dbReference type="InterPro" id="IPR020456">
    <property type="entry name" value="Acylphosphatase"/>
</dbReference>
<name>A0ABN0CF95_STRVE</name>
<feature type="active site" evidence="5">
    <location>
        <position position="60"/>
    </location>
</feature>
<gene>
    <name evidence="8" type="primary">acyP</name>
    <name evidence="8" type="ORF">HMPREF9425_1645</name>
</gene>
<comment type="similarity">
    <text evidence="1 6">Belongs to the acylphosphatase family.</text>
</comment>
<proteinExistence type="inferred from homology"/>
<evidence type="ECO:0000259" key="7">
    <source>
        <dbReference type="PROSITE" id="PS51160"/>
    </source>
</evidence>
<keyword evidence="9" id="KW-1185">Reference proteome</keyword>
<dbReference type="EMBL" id="AEVI01000073">
    <property type="protein sequence ID" value="EFX95536.1"/>
    <property type="molecule type" value="Genomic_DNA"/>
</dbReference>
<dbReference type="InterPro" id="IPR001792">
    <property type="entry name" value="Acylphosphatase-like_dom"/>
</dbReference>
<feature type="active site" evidence="5">
    <location>
        <position position="41"/>
    </location>
</feature>
<protein>
    <recommendedName>
        <fullName evidence="3 5">acylphosphatase</fullName>
        <ecNumber evidence="2 5">3.6.1.7</ecNumber>
    </recommendedName>
</protein>
<accession>A0ABN0CF95</accession>
<dbReference type="NCBIfam" id="NF011008">
    <property type="entry name" value="PRK14434.1"/>
    <property type="match status" value="1"/>
</dbReference>
<evidence type="ECO:0000313" key="8">
    <source>
        <dbReference type="EMBL" id="EFX95536.1"/>
    </source>
</evidence>
<dbReference type="PANTHER" id="PTHR47268:SF4">
    <property type="entry name" value="ACYLPHOSPHATASE"/>
    <property type="match status" value="1"/>
</dbReference>
<dbReference type="PROSITE" id="PS00150">
    <property type="entry name" value="ACYLPHOSPHATASE_1"/>
    <property type="match status" value="1"/>
</dbReference>
<dbReference type="SUPFAM" id="SSF54975">
    <property type="entry name" value="Acylphosphatase/BLUF domain-like"/>
    <property type="match status" value="1"/>
</dbReference>
<evidence type="ECO:0000256" key="5">
    <source>
        <dbReference type="PROSITE-ProRule" id="PRU00520"/>
    </source>
</evidence>
<reference evidence="8 9" key="1">
    <citation type="submission" date="2011-01" db="EMBL/GenBank/DDBJ databases">
        <authorList>
            <person name="Muzny D."/>
            <person name="Qin X."/>
            <person name="Buhay C."/>
            <person name="Dugan-Rocha S."/>
            <person name="Ding Y."/>
            <person name="Chen G."/>
            <person name="Hawes A."/>
            <person name="Holder M."/>
            <person name="Jhangiani S."/>
            <person name="Johnson A."/>
            <person name="Khan Z."/>
            <person name="Li Z."/>
            <person name="Liu W."/>
            <person name="Liu X."/>
            <person name="Perez L."/>
            <person name="Shen H."/>
            <person name="Wang Q."/>
            <person name="Watt J."/>
            <person name="Xi L."/>
            <person name="Xin Y."/>
            <person name="Zhou J."/>
            <person name="Deng J."/>
            <person name="Jiang H."/>
            <person name="Liu Y."/>
            <person name="Qu J."/>
            <person name="Song X.-Z."/>
            <person name="Zhang L."/>
            <person name="Villasana D."/>
            <person name="Johnson A."/>
            <person name="Liu J."/>
            <person name="Liyanage D."/>
            <person name="Lorensuhewa L."/>
            <person name="Robinson T."/>
            <person name="Song A."/>
            <person name="Song B.-B."/>
            <person name="Dinh H."/>
            <person name="Thornton R."/>
            <person name="Coyle M."/>
            <person name="Francisco L."/>
            <person name="Jackson L."/>
            <person name="Javaid M."/>
            <person name="Korchina V."/>
            <person name="Kovar C."/>
            <person name="Mata R."/>
            <person name="Mathew T."/>
            <person name="Ngo R."/>
            <person name="Nguyen L."/>
            <person name="Nguyen N."/>
            <person name="Okwuonu G."/>
            <person name="Ongeri F."/>
            <person name="Pham C."/>
            <person name="Simmons D."/>
            <person name="Wilczek-Boney K."/>
            <person name="Hale W."/>
            <person name="Jakkamsetti A."/>
            <person name="Pham P."/>
            <person name="Ruth R."/>
            <person name="San Lucas F."/>
            <person name="Warren J."/>
            <person name="Zhang J."/>
            <person name="Zhao Z."/>
            <person name="Zhou C."/>
            <person name="Zhu D."/>
            <person name="Lee S."/>
            <person name="Bess C."/>
            <person name="Blankenburg K."/>
            <person name="Forbes L."/>
            <person name="Fu Q."/>
            <person name="Gubbala S."/>
            <person name="Hirani K."/>
            <person name="Jayaseelan J.C."/>
            <person name="Lara F."/>
            <person name="Munidasa M."/>
            <person name="Palculict T."/>
            <person name="Patil S."/>
            <person name="Pu L.-L."/>
            <person name="Saada N."/>
            <person name="Tang L."/>
            <person name="Weissenberger G."/>
            <person name="Zhu Y."/>
            <person name="Hemphill L."/>
            <person name="Shang Y."/>
            <person name="Youmans B."/>
            <person name="Ayvaz T."/>
            <person name="Ross M."/>
            <person name="Santibanez J."/>
            <person name="Aqrawi P."/>
            <person name="Gross S."/>
            <person name="Joshi V."/>
            <person name="Fowler G."/>
            <person name="Nazareth L."/>
            <person name="Reid J."/>
            <person name="Worley K."/>
            <person name="Petrosino J."/>
            <person name="Highlander S."/>
            <person name="Gibbs R."/>
        </authorList>
    </citation>
    <scope>NUCLEOTIDE SEQUENCE [LARGE SCALE GENOMIC DNA]</scope>
    <source>
        <strain evidence="8 9">ATCC 49124</strain>
    </source>
</reference>
<dbReference type="Proteomes" id="UP000003697">
    <property type="component" value="Unassembled WGS sequence"/>
</dbReference>
<dbReference type="GO" id="GO:0003998">
    <property type="term" value="F:acylphosphatase activity"/>
    <property type="evidence" value="ECO:0007669"/>
    <property type="project" value="UniProtKB-EC"/>
</dbReference>
<dbReference type="Gene3D" id="3.30.70.100">
    <property type="match status" value="1"/>
</dbReference>
<feature type="domain" description="Acylphosphatase-like" evidence="7">
    <location>
        <begin position="26"/>
        <end position="115"/>
    </location>
</feature>
<keyword evidence="5 8" id="KW-0378">Hydrolase</keyword>
<comment type="catalytic activity">
    <reaction evidence="4 5">
        <text>an acyl phosphate + H2O = a carboxylate + phosphate + H(+)</text>
        <dbReference type="Rhea" id="RHEA:14965"/>
        <dbReference type="ChEBI" id="CHEBI:15377"/>
        <dbReference type="ChEBI" id="CHEBI:15378"/>
        <dbReference type="ChEBI" id="CHEBI:29067"/>
        <dbReference type="ChEBI" id="CHEBI:43474"/>
        <dbReference type="ChEBI" id="CHEBI:59918"/>
        <dbReference type="EC" id="3.6.1.7"/>
    </reaction>
</comment>
<dbReference type="Pfam" id="PF00708">
    <property type="entry name" value="Acylphosphatase"/>
    <property type="match status" value="1"/>
</dbReference>
<evidence type="ECO:0000256" key="2">
    <source>
        <dbReference type="ARBA" id="ARBA00012150"/>
    </source>
</evidence>
<evidence type="ECO:0000256" key="6">
    <source>
        <dbReference type="RuleBase" id="RU004168"/>
    </source>
</evidence>
<dbReference type="InterPro" id="IPR017968">
    <property type="entry name" value="Acylphosphatase_CS"/>
</dbReference>
<dbReference type="EC" id="3.6.1.7" evidence="2 5"/>
<evidence type="ECO:0000256" key="3">
    <source>
        <dbReference type="ARBA" id="ARBA00015991"/>
    </source>
</evidence>
<sequence length="115" mass="13226">MDLTDFIARIILKERGFKRRSWAMQKVRLLVSGRVQGVGFRYSTYALALEIGDIYGRVWNNDNGTVEILAQSDKPAKLAKFIQEVRKGPSKWSKVTYVDVTMANFPNYSDFRMAN</sequence>
<evidence type="ECO:0000256" key="1">
    <source>
        <dbReference type="ARBA" id="ARBA00005614"/>
    </source>
</evidence>
<comment type="caution">
    <text evidence="8">The sequence shown here is derived from an EMBL/GenBank/DDBJ whole genome shotgun (WGS) entry which is preliminary data.</text>
</comment>
<dbReference type="InterPro" id="IPR036046">
    <property type="entry name" value="Acylphosphatase-like_dom_sf"/>
</dbReference>
<evidence type="ECO:0000313" key="9">
    <source>
        <dbReference type="Proteomes" id="UP000003697"/>
    </source>
</evidence>
<dbReference type="PROSITE" id="PS51160">
    <property type="entry name" value="ACYLPHOSPHATASE_3"/>
    <property type="match status" value="1"/>
</dbReference>
<dbReference type="PANTHER" id="PTHR47268">
    <property type="entry name" value="ACYLPHOSPHATASE"/>
    <property type="match status" value="1"/>
</dbReference>